<keyword evidence="1" id="KW-0560">Oxidoreductase</keyword>
<comment type="caution">
    <text evidence="4">The sequence shown here is derived from an EMBL/GenBank/DDBJ whole genome shotgun (WGS) entry which is preliminary data.</text>
</comment>
<dbReference type="InterPro" id="IPR008354">
    <property type="entry name" value="Glc-Fru_OxRdtase_bac"/>
</dbReference>
<dbReference type="InterPro" id="IPR000683">
    <property type="entry name" value="Gfo/Idh/MocA-like_OxRdtase_N"/>
</dbReference>
<dbReference type="InterPro" id="IPR036291">
    <property type="entry name" value="NAD(P)-bd_dom_sf"/>
</dbReference>
<dbReference type="Gene3D" id="3.30.360.10">
    <property type="entry name" value="Dihydrodipicolinate Reductase, domain 2"/>
    <property type="match status" value="1"/>
</dbReference>
<feature type="domain" description="GFO/IDH/MocA-like oxidoreductase" evidence="3">
    <location>
        <begin position="181"/>
        <end position="288"/>
    </location>
</feature>
<evidence type="ECO:0000313" key="4">
    <source>
        <dbReference type="EMBL" id="MFD2256898.1"/>
    </source>
</evidence>
<evidence type="ECO:0000259" key="2">
    <source>
        <dbReference type="Pfam" id="PF01408"/>
    </source>
</evidence>
<dbReference type="PRINTS" id="PR01775">
    <property type="entry name" value="GLFROXRDTASE"/>
</dbReference>
<dbReference type="PANTHER" id="PTHR43818:SF11">
    <property type="entry name" value="BCDNA.GH03377"/>
    <property type="match status" value="1"/>
</dbReference>
<dbReference type="SUPFAM" id="SSF51735">
    <property type="entry name" value="NAD(P)-binding Rossmann-fold domains"/>
    <property type="match status" value="1"/>
</dbReference>
<dbReference type="EMBL" id="JBHUIT010000017">
    <property type="protein sequence ID" value="MFD2256898.1"/>
    <property type="molecule type" value="Genomic_DNA"/>
</dbReference>
<gene>
    <name evidence="4" type="ORF">ACFSSA_09440</name>
</gene>
<dbReference type="InterPro" id="IPR050463">
    <property type="entry name" value="Gfo/Idh/MocA_oxidrdct_glycsds"/>
</dbReference>
<proteinExistence type="predicted"/>
<dbReference type="Pfam" id="PF01408">
    <property type="entry name" value="GFO_IDH_MocA"/>
    <property type="match status" value="1"/>
</dbReference>
<keyword evidence="5" id="KW-1185">Reference proteome</keyword>
<protein>
    <submittedName>
        <fullName evidence="4">Gfo/Idh/MocA family protein</fullName>
    </submittedName>
</protein>
<dbReference type="Pfam" id="PF22725">
    <property type="entry name" value="GFO_IDH_MocA_C3"/>
    <property type="match status" value="1"/>
</dbReference>
<feature type="domain" description="Gfo/Idh/MocA-like oxidoreductase N-terminal" evidence="2">
    <location>
        <begin position="51"/>
        <end position="173"/>
    </location>
</feature>
<sequence>MDKALERWVNCGLLKAIMNISRRELIALLGAGALGSSRSWAAQPEGKTYGVALVGLGSYATGQLGPALLETKRARLTGIVTGSPEKIPSWREKYGVAEGNVYSYENFDEIADNKDIDVIYIVLPPGMHAEYSIRAAEAGKHVICEKPMAATVEECDAMIAAAKKNKVGLHIGYRLHWDPYHQRLMEVARTEEMGKLKDFSAALAYQDRNPKAWKLSKKLGVAGELYNLGTYPVQAALYTVRENPIRVTATSHNARPELFTETPEGYDWVFEFPGGVKASGFASSAKSGNFLKADAEKGGFGLDQQAFAYGGIGGYVGEKRMNFPEVNQQALQIDGMCASLDKGEKGLAPGEMGRRDVALLQAIMKSAETGKPVEIGDLGYPAV</sequence>
<dbReference type="InterPro" id="IPR055170">
    <property type="entry name" value="GFO_IDH_MocA-like_dom"/>
</dbReference>
<evidence type="ECO:0000259" key="3">
    <source>
        <dbReference type="Pfam" id="PF22725"/>
    </source>
</evidence>
<dbReference type="Proteomes" id="UP001597375">
    <property type="component" value="Unassembled WGS sequence"/>
</dbReference>
<organism evidence="4 5">
    <name type="scientific">Luteolibacter algae</name>
    <dbReference type="NCBI Taxonomy" id="454151"/>
    <lineage>
        <taxon>Bacteria</taxon>
        <taxon>Pseudomonadati</taxon>
        <taxon>Verrucomicrobiota</taxon>
        <taxon>Verrucomicrobiia</taxon>
        <taxon>Verrucomicrobiales</taxon>
        <taxon>Verrucomicrobiaceae</taxon>
        <taxon>Luteolibacter</taxon>
    </lineage>
</organism>
<reference evidence="5" key="1">
    <citation type="journal article" date="2019" name="Int. J. Syst. Evol. Microbiol.">
        <title>The Global Catalogue of Microorganisms (GCM) 10K type strain sequencing project: providing services to taxonomists for standard genome sequencing and annotation.</title>
        <authorList>
            <consortium name="The Broad Institute Genomics Platform"/>
            <consortium name="The Broad Institute Genome Sequencing Center for Infectious Disease"/>
            <person name="Wu L."/>
            <person name="Ma J."/>
        </authorList>
    </citation>
    <scope>NUCLEOTIDE SEQUENCE [LARGE SCALE GENOMIC DNA]</scope>
    <source>
        <strain evidence="5">CGMCC 4.7106</strain>
    </source>
</reference>
<dbReference type="SUPFAM" id="SSF55347">
    <property type="entry name" value="Glyceraldehyde-3-phosphate dehydrogenase-like, C-terminal domain"/>
    <property type="match status" value="1"/>
</dbReference>
<dbReference type="PANTHER" id="PTHR43818">
    <property type="entry name" value="BCDNA.GH03377"/>
    <property type="match status" value="1"/>
</dbReference>
<dbReference type="Gene3D" id="3.40.50.720">
    <property type="entry name" value="NAD(P)-binding Rossmann-like Domain"/>
    <property type="match status" value="1"/>
</dbReference>
<evidence type="ECO:0000256" key="1">
    <source>
        <dbReference type="ARBA" id="ARBA00023002"/>
    </source>
</evidence>
<evidence type="ECO:0000313" key="5">
    <source>
        <dbReference type="Proteomes" id="UP001597375"/>
    </source>
</evidence>
<name>A0ABW5D759_9BACT</name>
<accession>A0ABW5D759</accession>